<evidence type="ECO:0000313" key="3">
    <source>
        <dbReference type="EMBL" id="SDP92152.1"/>
    </source>
</evidence>
<feature type="domain" description="Thiamine pyrophosphate enzyme TPP-binding" evidence="2">
    <location>
        <begin position="1"/>
        <end position="35"/>
    </location>
</feature>
<dbReference type="SUPFAM" id="SSF52518">
    <property type="entry name" value="Thiamin diphosphate-binding fold (THDP-binding)"/>
    <property type="match status" value="1"/>
</dbReference>
<organism evidence="3 4">
    <name type="scientific">Actinokineospora alba</name>
    <dbReference type="NCBI Taxonomy" id="504798"/>
    <lineage>
        <taxon>Bacteria</taxon>
        <taxon>Bacillati</taxon>
        <taxon>Actinomycetota</taxon>
        <taxon>Actinomycetes</taxon>
        <taxon>Pseudonocardiales</taxon>
        <taxon>Pseudonocardiaceae</taxon>
        <taxon>Actinokineospora</taxon>
    </lineage>
</organism>
<keyword evidence="1" id="KW-0472">Membrane</keyword>
<dbReference type="STRING" id="504798.SAMN05421871_1203"/>
<dbReference type="GO" id="GO:0030976">
    <property type="term" value="F:thiamine pyrophosphate binding"/>
    <property type="evidence" value="ECO:0007669"/>
    <property type="project" value="InterPro"/>
</dbReference>
<keyword evidence="1" id="KW-0812">Transmembrane</keyword>
<evidence type="ECO:0000256" key="1">
    <source>
        <dbReference type="SAM" id="Phobius"/>
    </source>
</evidence>
<reference evidence="4" key="1">
    <citation type="submission" date="2016-10" db="EMBL/GenBank/DDBJ databases">
        <authorList>
            <person name="Varghese N."/>
            <person name="Submissions S."/>
        </authorList>
    </citation>
    <scope>NUCLEOTIDE SEQUENCE [LARGE SCALE GENOMIC DNA]</scope>
    <source>
        <strain evidence="4">IBRC-M 10655</strain>
    </source>
</reference>
<dbReference type="Pfam" id="PF02775">
    <property type="entry name" value="TPP_enzyme_C"/>
    <property type="match status" value="1"/>
</dbReference>
<keyword evidence="1" id="KW-1133">Transmembrane helix</keyword>
<dbReference type="Proteomes" id="UP000199651">
    <property type="component" value="Unassembled WGS sequence"/>
</dbReference>
<dbReference type="InterPro" id="IPR011766">
    <property type="entry name" value="TPP_enzyme_TPP-bd"/>
</dbReference>
<proteinExistence type="predicted"/>
<dbReference type="Gene3D" id="3.40.50.970">
    <property type="match status" value="1"/>
</dbReference>
<gene>
    <name evidence="3" type="ORF">SAMN05192558_1263</name>
</gene>
<evidence type="ECO:0000313" key="4">
    <source>
        <dbReference type="Proteomes" id="UP000199651"/>
    </source>
</evidence>
<dbReference type="RefSeq" id="WP_166657979.1">
    <property type="nucleotide sequence ID" value="NZ_SNXU01000001.1"/>
</dbReference>
<dbReference type="GO" id="GO:0000287">
    <property type="term" value="F:magnesium ion binding"/>
    <property type="evidence" value="ECO:0007669"/>
    <property type="project" value="UniProtKB-ARBA"/>
</dbReference>
<sequence length="37" mass="4146">MWMSRLYPTYEPNTFLVSNGLSTIAFALPGALAAERR</sequence>
<name>A0A1H0WNA0_9PSEU</name>
<dbReference type="GO" id="GO:0003824">
    <property type="term" value="F:catalytic activity"/>
    <property type="evidence" value="ECO:0007669"/>
    <property type="project" value="InterPro"/>
</dbReference>
<evidence type="ECO:0000259" key="2">
    <source>
        <dbReference type="Pfam" id="PF02775"/>
    </source>
</evidence>
<accession>A0A1H0WNA0</accession>
<dbReference type="AlphaFoldDB" id="A0A1H0WNA0"/>
<protein>
    <submittedName>
        <fullName evidence="3">Acetolactate synthase-1/2/3 large subunit</fullName>
    </submittedName>
</protein>
<keyword evidence="4" id="KW-1185">Reference proteome</keyword>
<dbReference type="InterPro" id="IPR029061">
    <property type="entry name" value="THDP-binding"/>
</dbReference>
<feature type="transmembrane region" description="Helical" evidence="1">
    <location>
        <begin position="15"/>
        <end position="34"/>
    </location>
</feature>
<dbReference type="EMBL" id="FNJB01000026">
    <property type="protein sequence ID" value="SDP92152.1"/>
    <property type="molecule type" value="Genomic_DNA"/>
</dbReference>